<evidence type="ECO:0000313" key="3">
    <source>
        <dbReference type="Proteomes" id="UP000279601"/>
    </source>
</evidence>
<keyword evidence="3" id="KW-1185">Reference proteome</keyword>
<dbReference type="EMBL" id="LT614807">
    <property type="protein sequence ID" value="SCN45813.1"/>
    <property type="molecule type" value="Genomic_DNA"/>
</dbReference>
<dbReference type="KEGG" id="vg:65109267"/>
<protein>
    <submittedName>
        <fullName evidence="2">Uncharacterized protein</fullName>
    </submittedName>
</protein>
<accession>A0A1D3RKQ9</accession>
<name>A0A1D3RKQ9_9CAUD</name>
<evidence type="ECO:0000313" key="2">
    <source>
        <dbReference type="EMBL" id="SCN45813.1"/>
    </source>
</evidence>
<keyword evidence="1" id="KW-0812">Transmembrane</keyword>
<keyword evidence="1" id="KW-1133">Transmembrane helix</keyword>
<dbReference type="RefSeq" id="YP_010091735.1">
    <property type="nucleotide sequence ID" value="NC_055726.1"/>
</dbReference>
<feature type="transmembrane region" description="Helical" evidence="1">
    <location>
        <begin position="21"/>
        <end position="41"/>
    </location>
</feature>
<dbReference type="GeneID" id="65109267"/>
<dbReference type="Proteomes" id="UP000279601">
    <property type="component" value="Segment"/>
</dbReference>
<proteinExistence type="predicted"/>
<reference evidence="3" key="1">
    <citation type="submission" date="2016-09" db="EMBL/GenBank/DDBJ databases">
        <authorList>
            <person name="Kajsik M."/>
        </authorList>
    </citation>
    <scope>NUCLEOTIDE SEQUENCE [LARGE SCALE GENOMIC DNA]</scope>
</reference>
<evidence type="ECO:0000256" key="1">
    <source>
        <dbReference type="SAM" id="Phobius"/>
    </source>
</evidence>
<feature type="transmembrane region" description="Helical" evidence="1">
    <location>
        <begin position="47"/>
        <end position="64"/>
    </location>
</feature>
<sequence length="114" mass="13404">MGYQPRSELRELEEKADFWHMMVCLAASVITVALCFFPSILLPDPYAPIWFVASIFIAIPFMIWSNNKAPNIAIWWVMRPENKRLAEENAKVLRNRIIRESEEFIMECRGKNEI</sequence>
<keyword evidence="1" id="KW-0472">Membrane</keyword>
<organism evidence="2 3">
    <name type="scientific">Cronobacter phage Pet-CM3-4</name>
    <dbReference type="NCBI Taxonomy" id="1892569"/>
    <lineage>
        <taxon>Viruses</taxon>
        <taxon>Duplodnaviria</taxon>
        <taxon>Heunggongvirae</taxon>
        <taxon>Uroviricota</taxon>
        <taxon>Caudoviricetes</taxon>
        <taxon>Pantevenvirales</taxon>
        <taxon>Straboviridae</taxon>
        <taxon>Tevenvirinae</taxon>
        <taxon>Karamvirus</taxon>
        <taxon>Karamvirus petcm34</taxon>
    </lineage>
</organism>